<evidence type="ECO:0008006" key="2">
    <source>
        <dbReference type="Google" id="ProtNLM"/>
    </source>
</evidence>
<sequence length="191" mass="21935">MKKDEFKKKLGEVESSVYKAVLYYTVWSAIWPKEETLQINNKYRDFFGPVRGSLFEIMLVHFSAVLDTDANQCSLVTLLQIALQNPQTMAPLTDSNEVSDMLSQIEKDLSTLEKLKKVKDQHMTNFDARPLEDQTVRKGEVDNLAKSVQTNFSRLFFVHDGSRHTWSPHIQYSDWTTNAMINVLSNSLNSP</sequence>
<gene>
    <name evidence="1" type="ORF">METZ01_LOCUS221083</name>
</gene>
<protein>
    <recommendedName>
        <fullName evidence="2">HEPN AbiU2-like domain-containing protein</fullName>
    </recommendedName>
</protein>
<name>A0A382G035_9ZZZZ</name>
<dbReference type="AlphaFoldDB" id="A0A382G035"/>
<proteinExistence type="predicted"/>
<organism evidence="1">
    <name type="scientific">marine metagenome</name>
    <dbReference type="NCBI Taxonomy" id="408172"/>
    <lineage>
        <taxon>unclassified sequences</taxon>
        <taxon>metagenomes</taxon>
        <taxon>ecological metagenomes</taxon>
    </lineage>
</organism>
<evidence type="ECO:0000313" key="1">
    <source>
        <dbReference type="EMBL" id="SVB68229.1"/>
    </source>
</evidence>
<reference evidence="1" key="1">
    <citation type="submission" date="2018-05" db="EMBL/GenBank/DDBJ databases">
        <authorList>
            <person name="Lanie J.A."/>
            <person name="Ng W.-L."/>
            <person name="Kazmierczak K.M."/>
            <person name="Andrzejewski T.M."/>
            <person name="Davidsen T.M."/>
            <person name="Wayne K.J."/>
            <person name="Tettelin H."/>
            <person name="Glass J.I."/>
            <person name="Rusch D."/>
            <person name="Podicherti R."/>
            <person name="Tsui H.-C.T."/>
            <person name="Winkler M.E."/>
        </authorList>
    </citation>
    <scope>NUCLEOTIDE SEQUENCE</scope>
</reference>
<accession>A0A382G035</accession>
<dbReference type="EMBL" id="UINC01052655">
    <property type="protein sequence ID" value="SVB68229.1"/>
    <property type="molecule type" value="Genomic_DNA"/>
</dbReference>